<reference evidence="3 4" key="1">
    <citation type="submission" date="2021-02" db="EMBL/GenBank/DDBJ databases">
        <title>Whole genome sequencing of Streptomyces actuosus VRA1.</title>
        <authorList>
            <person name="Sen G."/>
            <person name="Sen A."/>
        </authorList>
    </citation>
    <scope>NUCLEOTIDE SEQUENCE [LARGE SCALE GENOMIC DNA]</scope>
    <source>
        <strain evidence="3 4">VRA1</strain>
    </source>
</reference>
<proteinExistence type="predicted"/>
<evidence type="ECO:0000313" key="4">
    <source>
        <dbReference type="Proteomes" id="UP000788262"/>
    </source>
</evidence>
<protein>
    <recommendedName>
        <fullName evidence="5">Serine/arginine repetitive matrix protein 2</fullName>
    </recommendedName>
</protein>
<evidence type="ECO:0008006" key="5">
    <source>
        <dbReference type="Google" id="ProtNLM"/>
    </source>
</evidence>
<evidence type="ECO:0000313" key="3">
    <source>
        <dbReference type="EMBL" id="MBN0044326.1"/>
    </source>
</evidence>
<dbReference type="Proteomes" id="UP000788262">
    <property type="component" value="Unassembled WGS sequence"/>
</dbReference>
<feature type="compositionally biased region" description="Basic and acidic residues" evidence="1">
    <location>
        <begin position="22"/>
        <end position="36"/>
    </location>
</feature>
<keyword evidence="2" id="KW-1133">Transmembrane helix</keyword>
<feature type="compositionally biased region" description="Pro residues" evidence="1">
    <location>
        <begin position="67"/>
        <end position="91"/>
    </location>
</feature>
<sequence>MSGWDGYGGQGSGTSGSGAEHGPSEEQGRAPWHPREPAPPPWASAETQTGGAPPPPWPYAETRSADVPPPSWPPPVPPAGGAPGQPRPPAAYGPAGAAPRRMRAMLLGLVMTAVVGAGAGAGVWYLTRGDAPGTIAAPPVTASAGATGTTAGSEGTAPGADPGAGPGTDAGTGPGAETEAGDPTRETPGVDGPDTSDAPPAGYRRALDPVGYALDVPEGWTRRQKQGEKAPVVFYDSPGDGRQLQIFALSEPTPAQSLDLAENDPGYGFSRQRGYRPLERATGDTWAELTYRYDDVDLGARHVVDHRFQAVDGTLYAIRASGPESLAPAEVRAPLIAALRSFCPTGSVCAPQS</sequence>
<feature type="compositionally biased region" description="Gly residues" evidence="1">
    <location>
        <begin position="1"/>
        <end position="16"/>
    </location>
</feature>
<comment type="caution">
    <text evidence="3">The sequence shown here is derived from an EMBL/GenBank/DDBJ whole genome shotgun (WGS) entry which is preliminary data.</text>
</comment>
<dbReference type="EMBL" id="JAFFZS010000005">
    <property type="protein sequence ID" value="MBN0044326.1"/>
    <property type="molecule type" value="Genomic_DNA"/>
</dbReference>
<feature type="compositionally biased region" description="Gly residues" evidence="1">
    <location>
        <begin position="162"/>
        <end position="174"/>
    </location>
</feature>
<feature type="region of interest" description="Disordered" evidence="1">
    <location>
        <begin position="137"/>
        <end position="205"/>
    </location>
</feature>
<feature type="compositionally biased region" description="Low complexity" evidence="1">
    <location>
        <begin position="137"/>
        <end position="161"/>
    </location>
</feature>
<evidence type="ECO:0000256" key="1">
    <source>
        <dbReference type="SAM" id="MobiDB-lite"/>
    </source>
</evidence>
<evidence type="ECO:0000256" key="2">
    <source>
        <dbReference type="SAM" id="Phobius"/>
    </source>
</evidence>
<accession>A0ABS2VML1</accession>
<organism evidence="3 4">
    <name type="scientific">Streptomyces actuosus</name>
    <dbReference type="NCBI Taxonomy" id="1885"/>
    <lineage>
        <taxon>Bacteria</taxon>
        <taxon>Bacillati</taxon>
        <taxon>Actinomycetota</taxon>
        <taxon>Actinomycetes</taxon>
        <taxon>Kitasatosporales</taxon>
        <taxon>Streptomycetaceae</taxon>
        <taxon>Streptomyces</taxon>
    </lineage>
</organism>
<gene>
    <name evidence="3" type="ORF">JS756_09425</name>
</gene>
<keyword evidence="2" id="KW-0472">Membrane</keyword>
<keyword evidence="4" id="KW-1185">Reference proteome</keyword>
<keyword evidence="2" id="KW-0812">Transmembrane</keyword>
<feature type="region of interest" description="Disordered" evidence="1">
    <location>
        <begin position="1"/>
        <end position="96"/>
    </location>
</feature>
<feature type="transmembrane region" description="Helical" evidence="2">
    <location>
        <begin position="104"/>
        <end position="126"/>
    </location>
</feature>
<name>A0ABS2VML1_STRAS</name>